<sequence length="263" mass="28420">MTADTTDVTEEMETTIRIAVSLRWGDAFDADIARQIAEQVGADRSACLQGPSPAEKNSPLPAGGHVGFPSSEGNASDLTGTLDAVASTGARRIELVGWSAQDGPVPISWLRRVSGNWVRNHPDAAQVVVYAGTVRLGQEMDDDWRTVTGNEAPLRSVVWEEFPPFRHHLLVCRGPRCCAQGAVALHDVLHNKLVQADAIDTEVLVTVTGCMFPCNHAPLVVIWPDGKCLRLTEDNIDEIVRDLSAPQEASLTASMPPPTPDMR</sequence>
<dbReference type="Pfam" id="PF01257">
    <property type="entry name" value="2Fe-2S_thioredx"/>
    <property type="match status" value="1"/>
</dbReference>
<proteinExistence type="predicted"/>
<protein>
    <recommendedName>
        <fullName evidence="4">(2Fe-2S) ferredoxin domain-containing protein</fullName>
    </recommendedName>
</protein>
<dbReference type="EMBL" id="AP024747">
    <property type="protein sequence ID" value="BCY25671.1"/>
    <property type="molecule type" value="Genomic_DNA"/>
</dbReference>
<gene>
    <name evidence="2" type="ORF">KB1_16610</name>
</gene>
<accession>A0AAD1NWL8</accession>
<dbReference type="RefSeq" id="WP_002527774.1">
    <property type="nucleotide sequence ID" value="NZ_AP024747.1"/>
</dbReference>
<organism evidence="2 3">
    <name type="scientific">Cutibacterium modestum</name>
    <dbReference type="NCBI Taxonomy" id="2559073"/>
    <lineage>
        <taxon>Bacteria</taxon>
        <taxon>Bacillati</taxon>
        <taxon>Actinomycetota</taxon>
        <taxon>Actinomycetes</taxon>
        <taxon>Propionibacteriales</taxon>
        <taxon>Propionibacteriaceae</taxon>
        <taxon>Cutibacterium</taxon>
    </lineage>
</organism>
<dbReference type="InterPro" id="IPR036249">
    <property type="entry name" value="Thioredoxin-like_sf"/>
</dbReference>
<dbReference type="Proteomes" id="UP000825072">
    <property type="component" value="Chromosome 1"/>
</dbReference>
<feature type="region of interest" description="Disordered" evidence="1">
    <location>
        <begin position="44"/>
        <end position="75"/>
    </location>
</feature>
<evidence type="ECO:0000313" key="2">
    <source>
        <dbReference type="EMBL" id="BCY25671.1"/>
    </source>
</evidence>
<evidence type="ECO:0000313" key="3">
    <source>
        <dbReference type="Proteomes" id="UP000825072"/>
    </source>
</evidence>
<evidence type="ECO:0008006" key="4">
    <source>
        <dbReference type="Google" id="ProtNLM"/>
    </source>
</evidence>
<evidence type="ECO:0000256" key="1">
    <source>
        <dbReference type="SAM" id="MobiDB-lite"/>
    </source>
</evidence>
<dbReference type="SUPFAM" id="SSF52833">
    <property type="entry name" value="Thioredoxin-like"/>
    <property type="match status" value="1"/>
</dbReference>
<dbReference type="Gene3D" id="3.40.30.10">
    <property type="entry name" value="Glutaredoxin"/>
    <property type="match status" value="1"/>
</dbReference>
<reference evidence="2" key="1">
    <citation type="submission" date="2021-06" db="EMBL/GenBank/DDBJ databases">
        <title>Genome sequence of Cutibacterium modestum strain KB17-24694.</title>
        <authorList>
            <person name="Dekio I."/>
            <person name="Asahina A."/>
            <person name="Nishida M."/>
        </authorList>
    </citation>
    <scope>NUCLEOTIDE SEQUENCE</scope>
    <source>
        <strain evidence="2">KB17-24694</strain>
    </source>
</reference>
<dbReference type="CDD" id="cd02980">
    <property type="entry name" value="TRX_Fd_family"/>
    <property type="match status" value="1"/>
</dbReference>
<dbReference type="GeneID" id="92880331"/>
<dbReference type="AlphaFoldDB" id="A0AAD1NWL8"/>
<name>A0AAD1NWL8_9ACTN</name>